<dbReference type="InterPro" id="IPR036390">
    <property type="entry name" value="WH_DNA-bd_sf"/>
</dbReference>
<evidence type="ECO:0000313" key="2">
    <source>
        <dbReference type="EMBL" id="MSD16155.1"/>
    </source>
</evidence>
<dbReference type="EMBL" id="WKRA01000012">
    <property type="protein sequence ID" value="MSD16155.1"/>
    <property type="molecule type" value="Genomic_DNA"/>
</dbReference>
<dbReference type="InterPro" id="IPR025374">
    <property type="entry name" value="DUF4364"/>
</dbReference>
<dbReference type="Proteomes" id="UP000431304">
    <property type="component" value="Unassembled WGS sequence"/>
</dbReference>
<dbReference type="RefSeq" id="WP_021739747.1">
    <property type="nucleotide sequence ID" value="NZ_CABKSU010000082.1"/>
</dbReference>
<dbReference type="GeneID" id="42787127"/>
<dbReference type="AlphaFoldDB" id="A0A173R285"/>
<evidence type="ECO:0000313" key="4">
    <source>
        <dbReference type="Proteomes" id="UP000431304"/>
    </source>
</evidence>
<evidence type="ECO:0000313" key="1">
    <source>
        <dbReference type="EMBL" id="CUM71679.1"/>
    </source>
</evidence>
<accession>A0A173R285</accession>
<sequence length="171" mass="20443">MTELDTMYRVMILYMLNLVEYPLTNTQITNFVLEKEYTNYFTVQEAITSLLQTDLITAESTHNNTRYHLTDYGRQTLDFFHTKISDAIKEDIRTYFQAHHFDLRQETAIFADYYKAANHGYAVRCRIQNQRTDLVDLTIHVQNRDQAEAVCRNWKRSNFDVYEMLMDTLIR</sequence>
<dbReference type="EMBL" id="CYYA01000001">
    <property type="protein sequence ID" value="CUM71679.1"/>
    <property type="molecule type" value="Genomic_DNA"/>
</dbReference>
<dbReference type="Proteomes" id="UP000095492">
    <property type="component" value="Unassembled WGS sequence"/>
</dbReference>
<dbReference type="STRING" id="39490.ERS852448_00142"/>
<dbReference type="Pfam" id="PF14277">
    <property type="entry name" value="DUF4364"/>
    <property type="match status" value="1"/>
</dbReference>
<evidence type="ECO:0000313" key="3">
    <source>
        <dbReference type="Proteomes" id="UP000095492"/>
    </source>
</evidence>
<name>A0A173R285_EUBRA</name>
<gene>
    <name evidence="1" type="ORF">ERS852448_00142</name>
    <name evidence="2" type="ORF">GKE72_08705</name>
</gene>
<organism evidence="1 3">
    <name type="scientific">Eubacterium ramulus</name>
    <dbReference type="NCBI Taxonomy" id="39490"/>
    <lineage>
        <taxon>Bacteria</taxon>
        <taxon>Bacillati</taxon>
        <taxon>Bacillota</taxon>
        <taxon>Clostridia</taxon>
        <taxon>Eubacteriales</taxon>
        <taxon>Eubacteriaceae</taxon>
        <taxon>Eubacterium</taxon>
    </lineage>
</organism>
<dbReference type="Gene3D" id="1.10.10.10">
    <property type="entry name" value="Winged helix-like DNA-binding domain superfamily/Winged helix DNA-binding domain"/>
    <property type="match status" value="1"/>
</dbReference>
<reference evidence="2 4" key="2">
    <citation type="journal article" date="2019" name="Nat. Med.">
        <title>A library of human gut bacterial isolates paired with longitudinal multiomics data enables mechanistic microbiome research.</title>
        <authorList>
            <person name="Poyet M."/>
            <person name="Groussin M."/>
            <person name="Gibbons S.M."/>
            <person name="Avila-Pacheco J."/>
            <person name="Jiang X."/>
            <person name="Kearney S.M."/>
            <person name="Perrotta A.R."/>
            <person name="Berdy B."/>
            <person name="Zhao S."/>
            <person name="Lieberman T.D."/>
            <person name="Swanson P.K."/>
            <person name="Smith M."/>
            <person name="Roesemann S."/>
            <person name="Alexander J.E."/>
            <person name="Rich S.A."/>
            <person name="Livny J."/>
            <person name="Vlamakis H."/>
            <person name="Clish C."/>
            <person name="Bullock K."/>
            <person name="Deik A."/>
            <person name="Scott J."/>
            <person name="Pierce K.A."/>
            <person name="Xavier R.J."/>
            <person name="Alm E.J."/>
        </authorList>
    </citation>
    <scope>NUCLEOTIDE SEQUENCE [LARGE SCALE GENOMIC DNA]</scope>
    <source>
        <strain evidence="2 4">BIOML-A3</strain>
    </source>
</reference>
<dbReference type="OrthoDB" id="9783597at2"/>
<dbReference type="InterPro" id="IPR036388">
    <property type="entry name" value="WH-like_DNA-bd_sf"/>
</dbReference>
<protein>
    <submittedName>
        <fullName evidence="2">DUF4364 family protein</fullName>
    </submittedName>
</protein>
<dbReference type="SUPFAM" id="SSF46785">
    <property type="entry name" value="Winged helix' DNA-binding domain"/>
    <property type="match status" value="1"/>
</dbReference>
<proteinExistence type="predicted"/>
<reference evidence="1 3" key="1">
    <citation type="submission" date="2015-09" db="EMBL/GenBank/DDBJ databases">
        <authorList>
            <consortium name="Pathogen Informatics"/>
        </authorList>
    </citation>
    <scope>NUCLEOTIDE SEQUENCE [LARGE SCALE GENOMIC DNA]</scope>
    <source>
        <strain evidence="1 3">2789STDY5608891</strain>
    </source>
</reference>